<feature type="compositionally biased region" description="Low complexity" evidence="10">
    <location>
        <begin position="655"/>
        <end position="665"/>
    </location>
</feature>
<dbReference type="AlphaFoldDB" id="A0A5N4AER0"/>
<feature type="binding site" evidence="7">
    <location>
        <position position="430"/>
    </location>
    <ligand>
        <name>AMP</name>
        <dbReference type="ChEBI" id="CHEBI:456215"/>
    </ligand>
</feature>
<dbReference type="EMBL" id="VVIM01000007">
    <property type="protein sequence ID" value="KAB0795718.1"/>
    <property type="molecule type" value="Genomic_DNA"/>
</dbReference>
<proteinExistence type="inferred from homology"/>
<dbReference type="Pfam" id="PF00233">
    <property type="entry name" value="PDEase_I"/>
    <property type="match status" value="1"/>
</dbReference>
<keyword evidence="3 8" id="KW-0479">Metal-binding</keyword>
<name>A0A5N4AER0_PHOPY</name>
<evidence type="ECO:0000313" key="13">
    <source>
        <dbReference type="Proteomes" id="UP000327044"/>
    </source>
</evidence>
<feature type="binding site" evidence="8">
    <location>
        <position position="322"/>
    </location>
    <ligand>
        <name>Zn(2+)</name>
        <dbReference type="ChEBI" id="CHEBI:29105"/>
        <label>1</label>
    </ligand>
</feature>
<comment type="caution">
    <text evidence="12">The sequence shown here is derived from an EMBL/GenBank/DDBJ whole genome shotgun (WGS) entry which is preliminary data.</text>
</comment>
<dbReference type="FunFam" id="1.10.1300.10:FF:000004">
    <property type="entry name" value="Phosphodiesterase"/>
    <property type="match status" value="1"/>
</dbReference>
<feature type="region of interest" description="Disordered" evidence="10">
    <location>
        <begin position="738"/>
        <end position="761"/>
    </location>
</feature>
<evidence type="ECO:0000256" key="4">
    <source>
        <dbReference type="ARBA" id="ARBA00022801"/>
    </source>
</evidence>
<evidence type="ECO:0000256" key="7">
    <source>
        <dbReference type="PIRSR" id="PIRSR623088-2"/>
    </source>
</evidence>
<dbReference type="PROSITE" id="PS00126">
    <property type="entry name" value="PDEASE_I_1"/>
    <property type="match status" value="1"/>
</dbReference>
<dbReference type="InterPro" id="IPR023174">
    <property type="entry name" value="PDEase_CS"/>
</dbReference>
<evidence type="ECO:0000256" key="3">
    <source>
        <dbReference type="ARBA" id="ARBA00022723"/>
    </source>
</evidence>
<feature type="active site" description="Proton donor" evidence="6">
    <location>
        <position position="281"/>
    </location>
</feature>
<dbReference type="GO" id="GO:0004115">
    <property type="term" value="F:3',5'-cyclic-AMP phosphodiesterase activity"/>
    <property type="evidence" value="ECO:0007669"/>
    <property type="project" value="UniProtKB-EC"/>
</dbReference>
<feature type="region of interest" description="Disordered" evidence="10">
    <location>
        <begin position="903"/>
        <end position="923"/>
    </location>
</feature>
<keyword evidence="4 9" id="KW-0378">Hydrolase</keyword>
<evidence type="ECO:0000256" key="9">
    <source>
        <dbReference type="RuleBase" id="RU363067"/>
    </source>
</evidence>
<feature type="binding site" evidence="8">
    <location>
        <position position="321"/>
    </location>
    <ligand>
        <name>Zn(2+)</name>
        <dbReference type="ChEBI" id="CHEBI:29105"/>
        <label>1</label>
    </ligand>
</feature>
<dbReference type="PRINTS" id="PR00387">
    <property type="entry name" value="PDIESTERASE1"/>
</dbReference>
<feature type="region of interest" description="Disordered" evidence="10">
    <location>
        <begin position="655"/>
        <end position="681"/>
    </location>
</feature>
<feature type="binding site" evidence="8">
    <location>
        <position position="285"/>
    </location>
    <ligand>
        <name>Zn(2+)</name>
        <dbReference type="ChEBI" id="CHEBI:29105"/>
        <label>1</label>
    </ligand>
</feature>
<dbReference type="InterPro" id="IPR003607">
    <property type="entry name" value="HD/PDEase_dom"/>
</dbReference>
<feature type="region of interest" description="Disordered" evidence="10">
    <location>
        <begin position="608"/>
        <end position="641"/>
    </location>
</feature>
<evidence type="ECO:0000256" key="1">
    <source>
        <dbReference type="ARBA" id="ARBA00000621"/>
    </source>
</evidence>
<evidence type="ECO:0000256" key="8">
    <source>
        <dbReference type="PIRSR" id="PIRSR623088-3"/>
    </source>
</evidence>
<keyword evidence="13" id="KW-1185">Reference proteome</keyword>
<evidence type="ECO:0000256" key="6">
    <source>
        <dbReference type="PIRSR" id="PIRSR623088-1"/>
    </source>
</evidence>
<feature type="binding site" evidence="8">
    <location>
        <position position="322"/>
    </location>
    <ligand>
        <name>Zn(2+)</name>
        <dbReference type="ChEBI" id="CHEBI:29105"/>
        <label>2</label>
    </ligand>
</feature>
<dbReference type="GO" id="GO:0007165">
    <property type="term" value="P:signal transduction"/>
    <property type="evidence" value="ECO:0007669"/>
    <property type="project" value="InterPro"/>
</dbReference>
<evidence type="ECO:0000259" key="11">
    <source>
        <dbReference type="PROSITE" id="PS51845"/>
    </source>
</evidence>
<feature type="region of interest" description="Disordered" evidence="10">
    <location>
        <begin position="935"/>
        <end position="962"/>
    </location>
</feature>
<sequence length="1003" mass="112612">MEWLVVRARRDALVDRPKRELEMNKPVFLSRKDHRNCCERQFGRYKFFRWCAVGISGAVACCRDGSGRELAAENGGRRRGGRQQCGLCALVARVFRRAVCGAPSRRGSDDSYQELTAPPPEEERIPQNVEGVTIDTTDQSALYIKMVAPVEVPVSQRRFSAEDWVLLDAMGSIPLPTCTGRFLTMHKRRRKKLTTRSLNQDHAILDDIFHGQVQHILNTCGLWGFNAFTLETVTGGRSLPVLCVHLFHWYGLLDHFQLDVVRVWKLFSLIEEGYHSTNPYHNSIHATDVTQAMHCFLQEQKIKEHLQPLEVMAALIGAVAHDLDHPGVNQHFLISTSNHLAILYDNMSVLENHHWRSAVGCLLESGVAQQLTPCRNELENQIRSLILATDINRQQEFLIKFKKHLDDGTLDLKNPENRHFVLQIALKCADISNPTRPWDISHKWSLKVCDEFFRQGEFERKLNLPVTSICDQQSTSVAKIQSGFYRFVVTPLYSEWHRFLSSSLSNHMINLLNFNRKKWEAEEAAEQAEETQTELSDAEPERDVSEEEEPSKATSDTPTIIDFIPPPSKEIRRQSLAVPTVESALGVRRHSVPVNMEQPPIPRTIYRRESLPANRNIPTPSGRSTVSPVLTDSRTSSEHLREEDELMKFGSQSSILSWSSGGQQKSSDDQERPLSAENLLPEPNIASMTSSIAAGRLSSVLHGTSIGPPSKALTRQQTFPPPQPYVRVRYMSATVEMSTCTETPHEGESGSNSSHSSQENISSAIPQYSIPSIAVLSPNNSQPPELLVPDILPSVRPCISNNKREQENAEKEKASKIPKLAETDQRFEKENVDPRLLAANANLAKRRASAPVSFTTVTSVENSHPAGGALRSPDIIEFRRGSVPVEIACHRIDVDNRVETTDTTNYEYPRRGSAPTDLPPLRSNERQNLLTRHVSLNGKSSRRKKQLRRRSSGGPETVCLPETSSESCSRLLLLRQTDHSDALLGRRRGSLPIEVLTVGHSVC</sequence>
<feature type="binding site" evidence="7">
    <location>
        <position position="481"/>
    </location>
    <ligand>
        <name>AMP</name>
        <dbReference type="ChEBI" id="CHEBI:456215"/>
    </ligand>
</feature>
<feature type="compositionally biased region" description="Basic residues" evidence="10">
    <location>
        <begin position="940"/>
        <end position="951"/>
    </location>
</feature>
<evidence type="ECO:0000256" key="5">
    <source>
        <dbReference type="ARBA" id="ARBA00061458"/>
    </source>
</evidence>
<feature type="domain" description="PDEase" evidence="11">
    <location>
        <begin position="205"/>
        <end position="526"/>
    </location>
</feature>
<gene>
    <name evidence="12" type="ORF">PPYR_09779</name>
</gene>
<accession>A0A5N4AER0</accession>
<comment type="catalytic activity">
    <reaction evidence="1">
        <text>3',5'-cyclic AMP + H2O = AMP + H(+)</text>
        <dbReference type="Rhea" id="RHEA:25277"/>
        <dbReference type="ChEBI" id="CHEBI:15377"/>
        <dbReference type="ChEBI" id="CHEBI:15378"/>
        <dbReference type="ChEBI" id="CHEBI:58165"/>
        <dbReference type="ChEBI" id="CHEBI:456215"/>
        <dbReference type="EC" id="3.1.4.53"/>
    </reaction>
</comment>
<feature type="compositionally biased region" description="Acidic residues" evidence="10">
    <location>
        <begin position="523"/>
        <end position="549"/>
    </location>
</feature>
<dbReference type="EC" id="3.1.4.-" evidence="9"/>
<dbReference type="Proteomes" id="UP000327044">
    <property type="component" value="Unassembled WGS sequence"/>
</dbReference>
<feature type="compositionally biased region" description="Low complexity" evidence="10">
    <location>
        <begin position="749"/>
        <end position="761"/>
    </location>
</feature>
<dbReference type="GO" id="GO:0046872">
    <property type="term" value="F:metal ion binding"/>
    <property type="evidence" value="ECO:0007669"/>
    <property type="project" value="UniProtKB-KW"/>
</dbReference>
<dbReference type="SUPFAM" id="SSF109604">
    <property type="entry name" value="HD-domain/PDEase-like"/>
    <property type="match status" value="1"/>
</dbReference>
<protein>
    <recommendedName>
        <fullName evidence="9">Phosphodiesterase</fullName>
        <ecNumber evidence="9">3.1.4.-</ecNumber>
    </recommendedName>
</protein>
<evidence type="ECO:0000256" key="2">
    <source>
        <dbReference type="ARBA" id="ARBA00004703"/>
    </source>
</evidence>
<dbReference type="InterPro" id="IPR002073">
    <property type="entry name" value="PDEase_catalytic_dom"/>
</dbReference>
<reference evidence="12 13" key="1">
    <citation type="journal article" date="2018" name="Elife">
        <title>Firefly genomes illuminate parallel origins of bioluminescence in beetles.</title>
        <authorList>
            <person name="Fallon T.R."/>
            <person name="Lower S.E."/>
            <person name="Chang C.H."/>
            <person name="Bessho-Uehara M."/>
            <person name="Martin G.J."/>
            <person name="Bewick A.J."/>
            <person name="Behringer M."/>
            <person name="Debat H.J."/>
            <person name="Wong I."/>
            <person name="Day J.C."/>
            <person name="Suvorov A."/>
            <person name="Silva C.J."/>
            <person name="Stanger-Hall K.F."/>
            <person name="Hall D.W."/>
            <person name="Schmitz R.J."/>
            <person name="Nelson D.R."/>
            <person name="Lewis S.M."/>
            <person name="Shigenobu S."/>
            <person name="Bybee S.M."/>
            <person name="Larracuente A.M."/>
            <person name="Oba Y."/>
            <person name="Weng J.K."/>
        </authorList>
    </citation>
    <scope>NUCLEOTIDE SEQUENCE [LARGE SCALE GENOMIC DNA]</scope>
    <source>
        <strain evidence="12">1611_PpyrPB1</strain>
        <tissue evidence="12">Whole body</tissue>
    </source>
</reference>
<comment type="pathway">
    <text evidence="2">Purine metabolism; 3',5'-cyclic AMP degradation; AMP from 3',5'-cyclic AMP: step 1/1.</text>
</comment>
<organism evidence="12 13">
    <name type="scientific">Photinus pyralis</name>
    <name type="common">Common eastern firefly</name>
    <name type="synonym">Lampyris pyralis</name>
    <dbReference type="NCBI Taxonomy" id="7054"/>
    <lineage>
        <taxon>Eukaryota</taxon>
        <taxon>Metazoa</taxon>
        <taxon>Ecdysozoa</taxon>
        <taxon>Arthropoda</taxon>
        <taxon>Hexapoda</taxon>
        <taxon>Insecta</taxon>
        <taxon>Pterygota</taxon>
        <taxon>Neoptera</taxon>
        <taxon>Endopterygota</taxon>
        <taxon>Coleoptera</taxon>
        <taxon>Polyphaga</taxon>
        <taxon>Elateriformia</taxon>
        <taxon>Elateroidea</taxon>
        <taxon>Lampyridae</taxon>
        <taxon>Lampyrinae</taxon>
        <taxon>Photinus</taxon>
    </lineage>
</organism>
<feature type="compositionally biased region" description="Polar residues" evidence="10">
    <location>
        <begin position="616"/>
        <end position="634"/>
    </location>
</feature>
<feature type="binding site" evidence="7">
    <location>
        <position position="322"/>
    </location>
    <ligand>
        <name>AMP</name>
        <dbReference type="ChEBI" id="CHEBI:456215"/>
    </ligand>
</feature>
<dbReference type="PROSITE" id="PS51845">
    <property type="entry name" value="PDEASE_I_2"/>
    <property type="match status" value="1"/>
</dbReference>
<dbReference type="InterPro" id="IPR023088">
    <property type="entry name" value="PDEase"/>
</dbReference>
<feature type="compositionally biased region" description="Low complexity" evidence="10">
    <location>
        <begin position="554"/>
        <end position="563"/>
    </location>
</feature>
<evidence type="ECO:0000313" key="12">
    <source>
        <dbReference type="EMBL" id="KAB0795718.1"/>
    </source>
</evidence>
<dbReference type="InParanoid" id="A0A5N4AER0"/>
<comment type="similarity">
    <text evidence="5">Belongs to the cyclic nucleotide phosphodiesterase family. PDE7 subfamily.</text>
</comment>
<dbReference type="PANTHER" id="PTHR11347">
    <property type="entry name" value="CYCLIC NUCLEOTIDE PHOSPHODIESTERASE"/>
    <property type="match status" value="1"/>
</dbReference>
<dbReference type="CDD" id="cd00077">
    <property type="entry name" value="HDc"/>
    <property type="match status" value="1"/>
</dbReference>
<dbReference type="SMART" id="SM00471">
    <property type="entry name" value="HDc"/>
    <property type="match status" value="1"/>
</dbReference>
<feature type="region of interest" description="Disordered" evidence="10">
    <location>
        <begin position="102"/>
        <end position="123"/>
    </location>
</feature>
<feature type="binding site" evidence="7">
    <location>
        <begin position="281"/>
        <end position="285"/>
    </location>
    <ligand>
        <name>AMP</name>
        <dbReference type="ChEBI" id="CHEBI:456215"/>
    </ligand>
</feature>
<evidence type="ECO:0000256" key="10">
    <source>
        <dbReference type="SAM" id="MobiDB-lite"/>
    </source>
</evidence>
<feature type="binding site" evidence="8">
    <location>
        <position position="430"/>
    </location>
    <ligand>
        <name>Zn(2+)</name>
        <dbReference type="ChEBI" id="CHEBI:29105"/>
        <label>1</label>
    </ligand>
</feature>
<dbReference type="InterPro" id="IPR036971">
    <property type="entry name" value="PDEase_catalytic_dom_sf"/>
</dbReference>
<feature type="region of interest" description="Disordered" evidence="10">
    <location>
        <begin position="523"/>
        <end position="566"/>
    </location>
</feature>
<comment type="cofactor">
    <cofactor evidence="9">
        <name>a divalent metal cation</name>
        <dbReference type="ChEBI" id="CHEBI:60240"/>
    </cofactor>
    <text evidence="9">Binds 2 divalent metal cations per subunit. Site 1 may preferentially bind zinc ions, while site 2 has a preference for magnesium and/or manganese ions.</text>
</comment>
<dbReference type="Gene3D" id="1.10.1300.10">
    <property type="entry name" value="3'5'-cyclic nucleotide phosphodiesterase, catalytic domain"/>
    <property type="match status" value="1"/>
</dbReference>